<dbReference type="EMBL" id="JACVVK020000238">
    <property type="protein sequence ID" value="KAK7482771.1"/>
    <property type="molecule type" value="Genomic_DNA"/>
</dbReference>
<proteinExistence type="predicted"/>
<evidence type="ECO:0008006" key="4">
    <source>
        <dbReference type="Google" id="ProtNLM"/>
    </source>
</evidence>
<feature type="transmembrane region" description="Helical" evidence="1">
    <location>
        <begin position="205"/>
        <end position="222"/>
    </location>
</feature>
<dbReference type="Proteomes" id="UP001519460">
    <property type="component" value="Unassembled WGS sequence"/>
</dbReference>
<comment type="caution">
    <text evidence="2">The sequence shown here is derived from an EMBL/GenBank/DDBJ whole genome shotgun (WGS) entry which is preliminary data.</text>
</comment>
<dbReference type="PANTHER" id="PTHR12242:SF45">
    <property type="entry name" value="MARVEL DOMAIN-CONTAINING PROTEIN"/>
    <property type="match status" value="1"/>
</dbReference>
<dbReference type="Pfam" id="PF21534">
    <property type="entry name" value="Rost"/>
    <property type="match status" value="1"/>
</dbReference>
<feature type="transmembrane region" description="Helical" evidence="1">
    <location>
        <begin position="161"/>
        <end position="185"/>
    </location>
</feature>
<keyword evidence="1" id="KW-0812">Transmembrane</keyword>
<evidence type="ECO:0000313" key="3">
    <source>
        <dbReference type="Proteomes" id="UP001519460"/>
    </source>
</evidence>
<feature type="transmembrane region" description="Helical" evidence="1">
    <location>
        <begin position="269"/>
        <end position="290"/>
    </location>
</feature>
<gene>
    <name evidence="2" type="ORF">BaRGS_00025937</name>
</gene>
<evidence type="ECO:0000256" key="1">
    <source>
        <dbReference type="SAM" id="Phobius"/>
    </source>
</evidence>
<reference evidence="2 3" key="1">
    <citation type="journal article" date="2023" name="Sci. Data">
        <title>Genome assembly of the Korean intertidal mud-creeper Batillaria attramentaria.</title>
        <authorList>
            <person name="Patra A.K."/>
            <person name="Ho P.T."/>
            <person name="Jun S."/>
            <person name="Lee S.J."/>
            <person name="Kim Y."/>
            <person name="Won Y.J."/>
        </authorList>
    </citation>
    <scope>NUCLEOTIDE SEQUENCE [LARGE SCALE GENOMIC DNA]</scope>
    <source>
        <strain evidence="2">Wonlab-2016</strain>
    </source>
</reference>
<feature type="transmembrane region" description="Helical" evidence="1">
    <location>
        <begin position="75"/>
        <end position="96"/>
    </location>
</feature>
<dbReference type="PANTHER" id="PTHR12242">
    <property type="entry name" value="OS02G0130600 PROTEIN-RELATED"/>
    <property type="match status" value="1"/>
</dbReference>
<accession>A0ABD0K728</accession>
<keyword evidence="1" id="KW-1133">Transmembrane helix</keyword>
<name>A0ABD0K728_9CAEN</name>
<evidence type="ECO:0000313" key="2">
    <source>
        <dbReference type="EMBL" id="KAK7482771.1"/>
    </source>
</evidence>
<dbReference type="AlphaFoldDB" id="A0ABD0K728"/>
<keyword evidence="3" id="KW-1185">Reference proteome</keyword>
<sequence length="300" mass="34764">MSCCTQVLREELQWRRIGFDGVKAERFCLSQWRIPAVIYLLYRFVLMAYVIFWLGYTSHFHSNPPQVWEAYLTNWTYTLLAVFLTCHFLAAIVFHVQVRLRPGPPSPLRSCFGRPNPEVHRRLFVESESNVQENSEYEYGSDAESENSSLLQGRVVCRPPWYMCVVWVLFSAVSSGGVMVTMVFFTFLYPSLKGADGIGLENLQVHLLNSVIIVLEHIVTGVPFRLLHVIYPFLYGLTYMIFSVIYWAVDHDHVMYPILDWNKPGPTTGYVLMIGFVIIPVFHTCFFLIYKAKLALYRCL</sequence>
<feature type="transmembrane region" description="Helical" evidence="1">
    <location>
        <begin position="229"/>
        <end position="249"/>
    </location>
</feature>
<keyword evidence="1" id="KW-0472">Membrane</keyword>
<feature type="transmembrane region" description="Helical" evidence="1">
    <location>
        <begin position="36"/>
        <end position="55"/>
    </location>
</feature>
<organism evidence="2 3">
    <name type="scientific">Batillaria attramentaria</name>
    <dbReference type="NCBI Taxonomy" id="370345"/>
    <lineage>
        <taxon>Eukaryota</taxon>
        <taxon>Metazoa</taxon>
        <taxon>Spiralia</taxon>
        <taxon>Lophotrochozoa</taxon>
        <taxon>Mollusca</taxon>
        <taxon>Gastropoda</taxon>
        <taxon>Caenogastropoda</taxon>
        <taxon>Sorbeoconcha</taxon>
        <taxon>Cerithioidea</taxon>
        <taxon>Batillariidae</taxon>
        <taxon>Batillaria</taxon>
    </lineage>
</organism>
<protein>
    <recommendedName>
        <fullName evidence="4">Protein rolling stone-like</fullName>
    </recommendedName>
</protein>
<dbReference type="InterPro" id="IPR049352">
    <property type="entry name" value="Rost"/>
</dbReference>